<dbReference type="EMBL" id="CP159289">
    <property type="protein sequence ID" value="XCH26613.1"/>
    <property type="molecule type" value="Genomic_DNA"/>
</dbReference>
<protein>
    <submittedName>
        <fullName evidence="3">AAA domain-containing protein</fullName>
    </submittedName>
</protein>
<name>A0AAU8FPU4_9BACT</name>
<accession>A0AAU8FPU4</accession>
<dbReference type="InterPro" id="IPR045055">
    <property type="entry name" value="DNA2/NAM7-like"/>
</dbReference>
<dbReference type="InterPro" id="IPR041679">
    <property type="entry name" value="DNA2/NAM7-like_C"/>
</dbReference>
<dbReference type="PANTHER" id="PTHR10887">
    <property type="entry name" value="DNA2/NAM7 HELICASE FAMILY"/>
    <property type="match status" value="1"/>
</dbReference>
<dbReference type="Pfam" id="PF13086">
    <property type="entry name" value="AAA_11"/>
    <property type="match status" value="1"/>
</dbReference>
<dbReference type="GO" id="GO:0004386">
    <property type="term" value="F:helicase activity"/>
    <property type="evidence" value="ECO:0007669"/>
    <property type="project" value="InterPro"/>
</dbReference>
<organism evidence="3">
    <name type="scientific">Dyadobacter sp. 676</name>
    <dbReference type="NCBI Taxonomy" id="3088362"/>
    <lineage>
        <taxon>Bacteria</taxon>
        <taxon>Pseudomonadati</taxon>
        <taxon>Bacteroidota</taxon>
        <taxon>Cytophagia</taxon>
        <taxon>Cytophagales</taxon>
        <taxon>Spirosomataceae</taxon>
        <taxon>Dyadobacter</taxon>
    </lineage>
</organism>
<dbReference type="InterPro" id="IPR041677">
    <property type="entry name" value="DNA2/NAM7_AAA_11"/>
</dbReference>
<dbReference type="RefSeq" id="WP_353721903.1">
    <property type="nucleotide sequence ID" value="NZ_CP159289.1"/>
</dbReference>
<sequence length="1335" mass="152791">MSRILKAYLKRLTNLSTRNKSLLLTNLSAEQFLDFHDTDFLLSKPSVEVLKQVIHGKARIPLCDVADPRFEKVNETSRRLRKISRTERFIEEERGSRDLYVGYPFIKGKLSDGTPIHAPLLFFPVTLRMDHEQWCLFERDDSGVALNQSFALAYGHFNESPISDEILEKSFEDFPDDFLEFRTQLYEWLKTTPFRINFNQQLFEDKLVAFSGEKSSELVANERNGELKLYPEAVLGIFPQAGSYLVPDYNRLLDLAEESGFQIPLVGLAEYYASADAHYDEVPSVTRQRDGRQTREEDILTPFAIDESQEEIILAVKSGRSVVVQGPPGSGKSQLICNLIADFASKGKRVLLVCQKRAALDVVYQRLAATGMKNFTGLIHDFKNDRSALYAQIASQIEQVEAYRQQNYSLDAVFLERQFTHESRAIDKTVSELDTFRSALFDENECGVSIKELYLTSDPQATHVDMQPYYRHFKIDSWDSFKRHLKTYSDYAFLIRSGHPWRKRRSFAAFGMAELRTMENMLSEWPGAFEKQASALGRLTGTTFDTAYIQNRKEIIERLADISGLISDAFSWKLLRKYTGSPANPHERLALVRQAVDAMEGFIAEGGIELSLPAGQLNAFELMLKKSLETKRSAVSGFFWDVFSKEKKEIERVASANGFTVSLEHLMRLEQRLRNRRQLESWLQHDSLGFEPAFIDDFSEDRAAAYLSFFRSAECAADAVARMDAGVWKGIFHKLVSANVEISRFAETIQQLKQWLQVWDRMEQAMLPYLLPEQITALVTDPAGHSAVLLDALRDDFDSLADMDRLWEEMTETQRGATQATLEKGAELGMTSAEEVVELFENSVKLAWIGHIESKYPVLRSVSSLKMKQWEDQIQGSITLKQKLSADITNIKLREATYEDVEKNRLGNRVTYRELGHQVTKKRKIWPIRKLLENYADEVFALIPCWMASPEAVSAVFPMEKGLFDLVIFDEASQCYAEYSLPAAFRGKQWVVTGDSKQLSPSDLYRVRFEDRTEDEEYSVAVEIESLLDLAGQSLDHYQLTGHYRSLSLDLIDFSNKKFYKQSLKLLPDFNKVNDREPGILYVKTDGIWKNNTNAAEVKEVLRLIRELSGTGKSIGVVTFNFYQQAAIQDALEKEVMVPENLFVKNIENVQGDERDVIIFSMGYAPDEKGRISMQFGTLNMQGGENRLNVAVTRAREKIYFVTSLWPSQLQTENTANEGPKLLRAYMDYALQVSEGNFVPGPLTPGQFRSDWLLKERLVGQNPAFRKELPFGDITVKEEGTYKGLVLTDDDLYHYSKSSKEPHAYLPLLLRLKNWPFRRVYSREYWSGNLKNDLL</sequence>
<evidence type="ECO:0000259" key="1">
    <source>
        <dbReference type="Pfam" id="PF13086"/>
    </source>
</evidence>
<dbReference type="CDD" id="cd18808">
    <property type="entry name" value="SF1_C_Upf1"/>
    <property type="match status" value="1"/>
</dbReference>
<dbReference type="Pfam" id="PF13195">
    <property type="entry name" value="DUF4011"/>
    <property type="match status" value="1"/>
</dbReference>
<reference evidence="3" key="1">
    <citation type="submission" date="2024-06" db="EMBL/GenBank/DDBJ databases">
        <title>Sequencing and assembly of the genome of Dyadobacter sp. strain 676, a symbiont of Cyamopsis tetragonoloba.</title>
        <authorList>
            <person name="Guro P."/>
            <person name="Sazanova A."/>
            <person name="Kuznetsova I."/>
            <person name="Belimov A."/>
            <person name="Safronova V."/>
        </authorList>
    </citation>
    <scope>NUCLEOTIDE SEQUENCE</scope>
    <source>
        <strain evidence="3">676</strain>
    </source>
</reference>
<evidence type="ECO:0000259" key="2">
    <source>
        <dbReference type="Pfam" id="PF13087"/>
    </source>
</evidence>
<dbReference type="Pfam" id="PF13087">
    <property type="entry name" value="AAA_12"/>
    <property type="match status" value="1"/>
</dbReference>
<proteinExistence type="predicted"/>
<feature type="domain" description="DNA2/NAM7 helicase-like C-terminal" evidence="2">
    <location>
        <begin position="1036"/>
        <end position="1203"/>
    </location>
</feature>
<gene>
    <name evidence="3" type="ORF">ABV298_09530</name>
</gene>
<dbReference type="InterPro" id="IPR047187">
    <property type="entry name" value="SF1_C_Upf1"/>
</dbReference>
<dbReference type="InterPro" id="IPR027417">
    <property type="entry name" value="P-loop_NTPase"/>
</dbReference>
<evidence type="ECO:0000313" key="3">
    <source>
        <dbReference type="EMBL" id="XCH26613.1"/>
    </source>
</evidence>
<dbReference type="InterPro" id="IPR025103">
    <property type="entry name" value="DUF4011"/>
</dbReference>
<dbReference type="SUPFAM" id="SSF52540">
    <property type="entry name" value="P-loop containing nucleoside triphosphate hydrolases"/>
    <property type="match status" value="2"/>
</dbReference>
<dbReference type="PANTHER" id="PTHR10887:SF530">
    <property type="entry name" value="SUPERFAMILY I DNA HELICASES"/>
    <property type="match status" value="1"/>
</dbReference>
<feature type="domain" description="DNA2/NAM7 helicase helicase" evidence="1">
    <location>
        <begin position="305"/>
        <end position="410"/>
    </location>
</feature>
<dbReference type="Gene3D" id="3.40.50.300">
    <property type="entry name" value="P-loop containing nucleotide triphosphate hydrolases"/>
    <property type="match status" value="3"/>
</dbReference>